<evidence type="ECO:0000313" key="1">
    <source>
        <dbReference type="EMBL" id="KAH9711306.1"/>
    </source>
</evidence>
<accession>A0ACB8J182</accession>
<dbReference type="EMBL" id="CM039176">
    <property type="protein sequence ID" value="KAH9711306.1"/>
    <property type="molecule type" value="Genomic_DNA"/>
</dbReference>
<protein>
    <submittedName>
        <fullName evidence="1">Lipid phosphate phosphatase epsilon 2</fullName>
    </submittedName>
</protein>
<organism evidence="1 2">
    <name type="scientific">Citrus sinensis</name>
    <name type="common">Sweet orange</name>
    <name type="synonym">Citrus aurantium var. sinensis</name>
    <dbReference type="NCBI Taxonomy" id="2711"/>
    <lineage>
        <taxon>Eukaryota</taxon>
        <taxon>Viridiplantae</taxon>
        <taxon>Streptophyta</taxon>
        <taxon>Embryophyta</taxon>
        <taxon>Tracheophyta</taxon>
        <taxon>Spermatophyta</taxon>
        <taxon>Magnoliopsida</taxon>
        <taxon>eudicotyledons</taxon>
        <taxon>Gunneridae</taxon>
        <taxon>Pentapetalae</taxon>
        <taxon>rosids</taxon>
        <taxon>malvids</taxon>
        <taxon>Sapindales</taxon>
        <taxon>Rutaceae</taxon>
        <taxon>Aurantioideae</taxon>
        <taxon>Citrus</taxon>
    </lineage>
</organism>
<name>A0ACB8J182_CITSI</name>
<dbReference type="Proteomes" id="UP000829398">
    <property type="component" value="Chromosome 7"/>
</dbReference>
<evidence type="ECO:0000313" key="2">
    <source>
        <dbReference type="Proteomes" id="UP000829398"/>
    </source>
</evidence>
<reference evidence="2" key="1">
    <citation type="journal article" date="2023" name="Hortic. Res.">
        <title>A chromosome-level phased genome enabling allele-level studies in sweet orange: a case study on citrus Huanglongbing tolerance.</title>
        <authorList>
            <person name="Wu B."/>
            <person name="Yu Q."/>
            <person name="Deng Z."/>
            <person name="Duan Y."/>
            <person name="Luo F."/>
            <person name="Gmitter F. Jr."/>
        </authorList>
    </citation>
    <scope>NUCLEOTIDE SEQUENCE [LARGE SCALE GENOMIC DNA]</scope>
    <source>
        <strain evidence="2">cv. Valencia</strain>
    </source>
</reference>
<keyword evidence="2" id="KW-1185">Reference proteome</keyword>
<sequence>MSTTANILRQPTLNFFGRGSLKPTFTKKSSLDRISIKSSVFGAGFVSRNMTELIKTSAFRNGSSSSNIEEDVNVFEQEALVDGSSKLVASGLESTINRLSKWLVSGLFSVVIIWRHDSEALWATMGSVINSALAMVLKRILNQERPVPTLKSDPGMPSSHAQSIFFIGGFIILSTLPAHYTEFMLPTSQIGMNDLESREALDLLWGRAWFIYILIVGLSASVVEWLGINEASLMISGFTLAIGSYLSWLRVSQQLHTISQVVVGAAVGSTFSLLWFFSWKSIVLEAFNSNLSIQIIVALAAAAFCVGFVLYVIKHWLKDE</sequence>
<proteinExistence type="predicted"/>
<gene>
    <name evidence="1" type="ORF">KPL71_019711</name>
</gene>
<comment type="caution">
    <text evidence="1">The sequence shown here is derived from an EMBL/GenBank/DDBJ whole genome shotgun (WGS) entry which is preliminary data.</text>
</comment>